<gene>
    <name evidence="2" type="ORF">ZT3D7_G7935</name>
</gene>
<dbReference type="STRING" id="1276538.A0A1X7RZD1"/>
<feature type="signal peptide" evidence="1">
    <location>
        <begin position="1"/>
        <end position="20"/>
    </location>
</feature>
<evidence type="ECO:0000313" key="3">
    <source>
        <dbReference type="Proteomes" id="UP000215127"/>
    </source>
</evidence>
<reference evidence="2 3" key="1">
    <citation type="submission" date="2016-06" db="EMBL/GenBank/DDBJ databases">
        <authorList>
            <person name="Kjaerup R.B."/>
            <person name="Dalgaard T.S."/>
            <person name="Juul-Madsen H.R."/>
        </authorList>
    </citation>
    <scope>NUCLEOTIDE SEQUENCE [LARGE SCALE GENOMIC DNA]</scope>
</reference>
<feature type="chain" id="PRO_5013253935" evidence="1">
    <location>
        <begin position="21"/>
        <end position="616"/>
    </location>
</feature>
<evidence type="ECO:0000313" key="2">
    <source>
        <dbReference type="EMBL" id="SMQ52782.1"/>
    </source>
</evidence>
<organism evidence="2 3">
    <name type="scientific">Zymoseptoria tritici (strain ST99CH_3D7)</name>
    <dbReference type="NCBI Taxonomy" id="1276538"/>
    <lineage>
        <taxon>Eukaryota</taxon>
        <taxon>Fungi</taxon>
        <taxon>Dikarya</taxon>
        <taxon>Ascomycota</taxon>
        <taxon>Pezizomycotina</taxon>
        <taxon>Dothideomycetes</taxon>
        <taxon>Dothideomycetidae</taxon>
        <taxon>Mycosphaerellales</taxon>
        <taxon>Mycosphaerellaceae</taxon>
        <taxon>Zymoseptoria</taxon>
    </lineage>
</organism>
<protein>
    <submittedName>
        <fullName evidence="2">Uncharacterized protein</fullName>
    </submittedName>
</protein>
<proteinExistence type="predicted"/>
<dbReference type="EMBL" id="LT853698">
    <property type="protein sequence ID" value="SMQ52782.1"/>
    <property type="molecule type" value="Genomic_DNA"/>
</dbReference>
<name>A0A1X7RZD1_ZYMT9</name>
<dbReference type="Proteomes" id="UP000215127">
    <property type="component" value="Chromosome 7"/>
</dbReference>
<sequence length="616" mass="61266">MANTFMLAGVVAGLLGSAYALPQVAPSVVDASSEFDAPTSTSASYSSETLVLSILPEISIPAESSSAVLTDAPIPLPSPISVELDPTPPAVTSVDVTAISGATPTVSVSSSALPSVSVSQDLSVSLPATTEATLPSEITLTIPTTVAVTDIEAILSLATLPANLDLPGLSEILAGITGLLGGGPQETALPSASIPETDLPQTSLPVVALPLPSLALPSIALSTGVSSLDVTTPTALSVVNLPSVPLPTDISLPAAPSLTLASAQVSSLATPLTTSPARNNIFDNIGNAALQSIGAELAAIFSIFASAATGVPFVPTQTASLILPPISVSTIAPAVPSLTILPTLNGSSIVLSLPTLSAPSTATLLPDDDEESPLEAILSLIGAGLTGLLPRPTAVPTTLLTSASLSLTSAPSAAVPSLPSAALFSNGTIPSLTLSPLPSLSLSTEQIIPTNLENFPSIDLGEVPSPTTSIPSATSPSSIVLQTTTTLPIPLNLSTVLLALNTTIPLSSSISPSSLASATTLLSLFPLFSFLSIPPFESLGSLSTLAAVEAEVQGVQEWDVAVVLDALNRAGLAAGGDGLEDLRSVLAVVVGLVGRVLDLEKAVAVLVLVLAGVGSA</sequence>
<dbReference type="AlphaFoldDB" id="A0A1X7RZD1"/>
<keyword evidence="3" id="KW-1185">Reference proteome</keyword>
<accession>A0A1X7RZD1</accession>
<evidence type="ECO:0000256" key="1">
    <source>
        <dbReference type="SAM" id="SignalP"/>
    </source>
</evidence>
<keyword evidence="1" id="KW-0732">Signal</keyword>